<feature type="region of interest" description="Disordered" evidence="1">
    <location>
        <begin position="1"/>
        <end position="36"/>
    </location>
</feature>
<accession>X0GVH6</accession>
<reference evidence="2" key="1">
    <citation type="submission" date="2011-11" db="EMBL/GenBank/DDBJ databases">
        <title>The Genome Sequence of Fusarium oxysporum PHW808.</title>
        <authorList>
            <consortium name="The Broad Institute Genome Sequencing Platform"/>
            <person name="Ma L.-J."/>
            <person name="Gale L.R."/>
            <person name="Schwartz D.C."/>
            <person name="Zhou S."/>
            <person name="Corby-Kistler H."/>
            <person name="Young S.K."/>
            <person name="Zeng Q."/>
            <person name="Gargeya S."/>
            <person name="Fitzgerald M."/>
            <person name="Haas B."/>
            <person name="Abouelleil A."/>
            <person name="Alvarado L."/>
            <person name="Arachchi H.M."/>
            <person name="Berlin A."/>
            <person name="Brown A."/>
            <person name="Chapman S.B."/>
            <person name="Chen Z."/>
            <person name="Dunbar C."/>
            <person name="Freedman E."/>
            <person name="Gearin G."/>
            <person name="Goldberg J."/>
            <person name="Griggs A."/>
            <person name="Gujja S."/>
            <person name="Heiman D."/>
            <person name="Howarth C."/>
            <person name="Larson L."/>
            <person name="Lui A."/>
            <person name="MacDonald P.J.P."/>
            <person name="Montmayeur A."/>
            <person name="Murphy C."/>
            <person name="Neiman D."/>
            <person name="Pearson M."/>
            <person name="Priest M."/>
            <person name="Roberts A."/>
            <person name="Saif S."/>
            <person name="Shea T."/>
            <person name="Shenoy N."/>
            <person name="Sisk P."/>
            <person name="Stolte C."/>
            <person name="Sykes S."/>
            <person name="Wortman J."/>
            <person name="Nusbaum C."/>
            <person name="Birren B."/>
        </authorList>
    </citation>
    <scope>NUCLEOTIDE SEQUENCE [LARGE SCALE GENOMIC DNA]</scope>
    <source>
        <strain evidence="2">54008</strain>
    </source>
</reference>
<protein>
    <submittedName>
        <fullName evidence="2">Uncharacterized protein</fullName>
    </submittedName>
</protein>
<sequence length="36" mass="3874">MGAMEASGEFDQDGQEMAQGEVSTHNRATYVTSKPI</sequence>
<dbReference type="EMBL" id="JH658966">
    <property type="protein sequence ID" value="EXL67383.1"/>
    <property type="molecule type" value="Genomic_DNA"/>
</dbReference>
<gene>
    <name evidence="2" type="ORF">FOPG_16489</name>
</gene>
<dbReference type="AlphaFoldDB" id="X0GVH6"/>
<feature type="compositionally biased region" description="Polar residues" evidence="1">
    <location>
        <begin position="21"/>
        <end position="36"/>
    </location>
</feature>
<evidence type="ECO:0000256" key="1">
    <source>
        <dbReference type="SAM" id="MobiDB-lite"/>
    </source>
</evidence>
<evidence type="ECO:0000313" key="2">
    <source>
        <dbReference type="EMBL" id="EXL67383.1"/>
    </source>
</evidence>
<dbReference type="HOGENOM" id="CLU_3359765_0_0_1"/>
<name>X0GVH6_FUSOX</name>
<proteinExistence type="predicted"/>
<reference evidence="2" key="2">
    <citation type="submission" date="2012-05" db="EMBL/GenBank/DDBJ databases">
        <title>The Genome Annotation of Fusarium oxysporum PHW808.</title>
        <authorList>
            <consortium name="The Broad Institute Genomics Platform"/>
            <person name="Ma L.-J."/>
            <person name="Corby-Kistler H."/>
            <person name="Broz K."/>
            <person name="Gale L.R."/>
            <person name="Jonkers W."/>
            <person name="O'Donnell K."/>
            <person name="Ploetz R."/>
            <person name="Steinberg C."/>
            <person name="Schwartz D.C."/>
            <person name="VanEtten H."/>
            <person name="Zhou S."/>
            <person name="Young S.K."/>
            <person name="Zeng Q."/>
            <person name="Gargeya S."/>
            <person name="Fitzgerald M."/>
            <person name="Abouelleil A."/>
            <person name="Alvarado L."/>
            <person name="Chapman S.B."/>
            <person name="Gainer-Dewar J."/>
            <person name="Goldberg J."/>
            <person name="Griggs A."/>
            <person name="Gujja S."/>
            <person name="Hansen M."/>
            <person name="Howarth C."/>
            <person name="Imamovic A."/>
            <person name="Ireland A."/>
            <person name="Larimer J."/>
            <person name="McCowan C."/>
            <person name="Murphy C."/>
            <person name="Pearson M."/>
            <person name="Poon T.W."/>
            <person name="Priest M."/>
            <person name="Roberts A."/>
            <person name="Saif S."/>
            <person name="Shea T."/>
            <person name="Sykes S."/>
            <person name="Wortman J."/>
            <person name="Nusbaum C."/>
            <person name="Birren B."/>
        </authorList>
    </citation>
    <scope>NUCLEOTIDE SEQUENCE</scope>
    <source>
        <strain evidence="2">54008</strain>
    </source>
</reference>
<dbReference type="Proteomes" id="UP000030676">
    <property type="component" value="Unassembled WGS sequence"/>
</dbReference>
<organism evidence="2">
    <name type="scientific">Fusarium oxysporum f. sp. conglutinans race 2 54008</name>
    <dbReference type="NCBI Taxonomy" id="1089457"/>
    <lineage>
        <taxon>Eukaryota</taxon>
        <taxon>Fungi</taxon>
        <taxon>Dikarya</taxon>
        <taxon>Ascomycota</taxon>
        <taxon>Pezizomycotina</taxon>
        <taxon>Sordariomycetes</taxon>
        <taxon>Hypocreomycetidae</taxon>
        <taxon>Hypocreales</taxon>
        <taxon>Nectriaceae</taxon>
        <taxon>Fusarium</taxon>
        <taxon>Fusarium oxysporum species complex</taxon>
    </lineage>
</organism>